<dbReference type="InterPro" id="IPR023340">
    <property type="entry name" value="UMA"/>
</dbReference>
<evidence type="ECO:0000313" key="1">
    <source>
        <dbReference type="Proteomes" id="UP000001819"/>
    </source>
</evidence>
<dbReference type="InParanoid" id="Q29FQ6"/>
<dbReference type="ExpressionAtlas" id="Q29FQ6">
    <property type="expression patterns" value="baseline"/>
</dbReference>
<dbReference type="eggNOG" id="ENOG502SVZ3">
    <property type="taxonomic scope" value="Eukaryota"/>
</dbReference>
<dbReference type="HOGENOM" id="CLU_1751621_0_0_1"/>
<accession>A0A6I8UF44</accession>
<dbReference type="RefSeq" id="XP_001354470.3">
    <property type="nucleotide sequence ID" value="XM_001354434.4"/>
</dbReference>
<name>Q29FQ6_DROPS</name>
<keyword evidence="1" id="KW-1185">Reference proteome</keyword>
<dbReference type="KEGG" id="dpo:4814347"/>
<dbReference type="PROSITE" id="PS51497">
    <property type="entry name" value="UMA"/>
    <property type="match status" value="1"/>
</dbReference>
<dbReference type="GeneID" id="4814347"/>
<dbReference type="AlphaFoldDB" id="Q29FQ6"/>
<dbReference type="Proteomes" id="UP000001819">
    <property type="component" value="Chromosome X"/>
</dbReference>
<evidence type="ECO:0000313" key="2">
    <source>
        <dbReference type="RefSeq" id="XP_001354470.3"/>
    </source>
</evidence>
<sequence length="160" mass="17792">MQPCASRRRTGNAVRDCTYIERSRHLFLYFSTFYKMFSVFGKRKPTATPTEEAIQGPADAPRPSGGDEFVFIERKPSANPGGIYPPSMPFTAPVSGPASYSYLDDIPFQLSPHLTTKEASLSAEQQMDAALALLTRQVSVDRLAEEYTFALERSVQKDSN</sequence>
<organism evidence="1 2">
    <name type="scientific">Drosophila pseudoobscura pseudoobscura</name>
    <name type="common">Fruit fly</name>
    <dbReference type="NCBI Taxonomy" id="46245"/>
    <lineage>
        <taxon>Eukaryota</taxon>
        <taxon>Metazoa</taxon>
        <taxon>Ecdysozoa</taxon>
        <taxon>Arthropoda</taxon>
        <taxon>Hexapoda</taxon>
        <taxon>Insecta</taxon>
        <taxon>Pterygota</taxon>
        <taxon>Neoptera</taxon>
        <taxon>Endopterygota</taxon>
        <taxon>Diptera</taxon>
        <taxon>Brachycera</taxon>
        <taxon>Muscomorpha</taxon>
        <taxon>Ephydroidea</taxon>
        <taxon>Drosophilidae</taxon>
        <taxon>Drosophila</taxon>
        <taxon>Sophophora</taxon>
    </lineage>
</organism>
<gene>
    <name evidence="2" type="primary">LOC4814347</name>
</gene>
<accession>Q29FQ6</accession>
<dbReference type="Bgee" id="FBgn0077211">
    <property type="expression patterns" value="Expressed in female reproductive system and 2 other cell types or tissues"/>
</dbReference>
<proteinExistence type="predicted"/>
<protein>
    <submittedName>
        <fullName evidence="2">Uncharacterized protein</fullName>
    </submittedName>
</protein>
<reference evidence="2" key="1">
    <citation type="submission" date="2025-08" db="UniProtKB">
        <authorList>
            <consortium name="RefSeq"/>
        </authorList>
    </citation>
    <scope>IDENTIFICATION</scope>
    <source>
        <strain evidence="2">MV-25-SWS-2005</strain>
        <tissue evidence="2">Whole body</tissue>
    </source>
</reference>